<dbReference type="InterPro" id="IPR050659">
    <property type="entry name" value="Peptidase_M24B"/>
</dbReference>
<keyword evidence="2 5" id="KW-0479">Metal-binding</keyword>
<evidence type="ECO:0000313" key="9">
    <source>
        <dbReference type="Proteomes" id="UP001157910"/>
    </source>
</evidence>
<dbReference type="InterPro" id="IPR000994">
    <property type="entry name" value="Pept_M24"/>
</dbReference>
<comment type="caution">
    <text evidence="8">The sequence shown here is derived from an EMBL/GenBank/DDBJ whole genome shotgun (WGS) entry which is preliminary data.</text>
</comment>
<evidence type="ECO:0000256" key="4">
    <source>
        <dbReference type="ARBA" id="ARBA00023049"/>
    </source>
</evidence>
<proteinExistence type="inferred from homology"/>
<keyword evidence="4" id="KW-0482">Metalloprotease</keyword>
<sequence>MIGGSTIEAELARLAPWANPAAAITPDERDARMDRACRFTANSGADALLVNAGASLRYFAGVPWGPTERLVAMLLAPGRKPVIICPHFEIGTLQADLAIAAEIRTWQEDEDPVALVVDSLRSMGARTLALDPELPFHFAERIRVAEAVRLIDGMPVIKQCRMIKSSAELALMQQAKSMTLQVHEAAARILRPGIRQSEVEHFIDAAHRRLGASGSSFCIVQYGEATAYPHGLPGDRELQEGQLVLIDTGCRVEGYHSDITRTYAFGTVSQDIRDIWNVEKEAQQAAFDAVRVGETCESVDYAARAVLDKAGLGPDYALPGLPHRTGHGIGLSIHEPAYLVRGDRTPLAVGMCFSNEPMIVVPSRFGVRLEDHMYVTEEGARWFTEPQHSLEAPFG</sequence>
<dbReference type="RefSeq" id="WP_283406968.1">
    <property type="nucleotide sequence ID" value="NZ_FXUI01000014.1"/>
</dbReference>
<dbReference type="InterPro" id="IPR000587">
    <property type="entry name" value="Creatinase_N"/>
</dbReference>
<evidence type="ECO:0000256" key="1">
    <source>
        <dbReference type="ARBA" id="ARBA00022670"/>
    </source>
</evidence>
<dbReference type="Gene3D" id="3.90.230.10">
    <property type="entry name" value="Creatinase/methionine aminopeptidase superfamily"/>
    <property type="match status" value="1"/>
</dbReference>
<dbReference type="Gene3D" id="3.40.350.10">
    <property type="entry name" value="Creatinase/prolidase N-terminal domain"/>
    <property type="match status" value="1"/>
</dbReference>
<gene>
    <name evidence="8" type="ORF">SAMN06296065_11433</name>
</gene>
<evidence type="ECO:0000256" key="3">
    <source>
        <dbReference type="ARBA" id="ARBA00022801"/>
    </source>
</evidence>
<comment type="similarity">
    <text evidence="5">Belongs to the peptidase M24B family.</text>
</comment>
<keyword evidence="9" id="KW-1185">Reference proteome</keyword>
<dbReference type="EMBL" id="FXUI01000014">
    <property type="protein sequence ID" value="SMP80445.1"/>
    <property type="molecule type" value="Genomic_DNA"/>
</dbReference>
<dbReference type="SUPFAM" id="SSF55920">
    <property type="entry name" value="Creatinase/aminopeptidase"/>
    <property type="match status" value="1"/>
</dbReference>
<organism evidence="8 9">
    <name type="scientific">Novosphingobium panipatense</name>
    <dbReference type="NCBI Taxonomy" id="428991"/>
    <lineage>
        <taxon>Bacteria</taxon>
        <taxon>Pseudomonadati</taxon>
        <taxon>Pseudomonadota</taxon>
        <taxon>Alphaproteobacteria</taxon>
        <taxon>Sphingomonadales</taxon>
        <taxon>Sphingomonadaceae</taxon>
        <taxon>Novosphingobium</taxon>
    </lineage>
</organism>
<dbReference type="PANTHER" id="PTHR46112">
    <property type="entry name" value="AMINOPEPTIDASE"/>
    <property type="match status" value="1"/>
</dbReference>
<keyword evidence="1" id="KW-0645">Protease</keyword>
<name>A0ABY1QTF9_9SPHN</name>
<dbReference type="Proteomes" id="UP001157910">
    <property type="component" value="Unassembled WGS sequence"/>
</dbReference>
<evidence type="ECO:0000256" key="2">
    <source>
        <dbReference type="ARBA" id="ARBA00022723"/>
    </source>
</evidence>
<evidence type="ECO:0000313" key="8">
    <source>
        <dbReference type="EMBL" id="SMP80445.1"/>
    </source>
</evidence>
<dbReference type="Pfam" id="PF00557">
    <property type="entry name" value="Peptidase_M24"/>
    <property type="match status" value="1"/>
</dbReference>
<dbReference type="InterPro" id="IPR029149">
    <property type="entry name" value="Creatin/AminoP/Spt16_N"/>
</dbReference>
<feature type="domain" description="Peptidase M24" evidence="6">
    <location>
        <begin position="171"/>
        <end position="377"/>
    </location>
</feature>
<dbReference type="PANTHER" id="PTHR46112:SF3">
    <property type="entry name" value="AMINOPEPTIDASE YPDF"/>
    <property type="match status" value="1"/>
</dbReference>
<evidence type="ECO:0000259" key="7">
    <source>
        <dbReference type="Pfam" id="PF01321"/>
    </source>
</evidence>
<dbReference type="InterPro" id="IPR036005">
    <property type="entry name" value="Creatinase/aminopeptidase-like"/>
</dbReference>
<protein>
    <submittedName>
        <fullName evidence="8">Xaa-Pro dipeptidase</fullName>
    </submittedName>
</protein>
<accession>A0ABY1QTF9</accession>
<dbReference type="Pfam" id="PF01321">
    <property type="entry name" value="Creatinase_N"/>
    <property type="match status" value="1"/>
</dbReference>
<dbReference type="InterPro" id="IPR001131">
    <property type="entry name" value="Peptidase_M24B_aminopep-P_CS"/>
</dbReference>
<dbReference type="SUPFAM" id="SSF53092">
    <property type="entry name" value="Creatinase/prolidase N-terminal domain"/>
    <property type="match status" value="1"/>
</dbReference>
<reference evidence="8 9" key="1">
    <citation type="submission" date="2017-05" db="EMBL/GenBank/DDBJ databases">
        <authorList>
            <person name="Varghese N."/>
            <person name="Submissions S."/>
        </authorList>
    </citation>
    <scope>NUCLEOTIDE SEQUENCE [LARGE SCALE GENOMIC DNA]</scope>
    <source>
        <strain evidence="8 9">SM16</strain>
    </source>
</reference>
<feature type="domain" description="Creatinase N-terminal" evidence="7">
    <location>
        <begin position="32"/>
        <end position="163"/>
    </location>
</feature>
<evidence type="ECO:0000256" key="5">
    <source>
        <dbReference type="RuleBase" id="RU000590"/>
    </source>
</evidence>
<dbReference type="PROSITE" id="PS00491">
    <property type="entry name" value="PROLINE_PEPTIDASE"/>
    <property type="match status" value="1"/>
</dbReference>
<evidence type="ECO:0000259" key="6">
    <source>
        <dbReference type="Pfam" id="PF00557"/>
    </source>
</evidence>
<keyword evidence="3" id="KW-0378">Hydrolase</keyword>